<feature type="region of interest" description="Disordered" evidence="2">
    <location>
        <begin position="1"/>
        <end position="31"/>
    </location>
</feature>
<dbReference type="GO" id="GO:0000146">
    <property type="term" value="F:microfilament motor activity"/>
    <property type="evidence" value="ECO:0007669"/>
    <property type="project" value="TreeGrafter"/>
</dbReference>
<dbReference type="GO" id="GO:0016460">
    <property type="term" value="C:myosin II complex"/>
    <property type="evidence" value="ECO:0007669"/>
    <property type="project" value="TreeGrafter"/>
</dbReference>
<feature type="compositionally biased region" description="Basic and acidic residues" evidence="2">
    <location>
        <begin position="2793"/>
        <end position="2821"/>
    </location>
</feature>
<feature type="coiled-coil region" evidence="1">
    <location>
        <begin position="2199"/>
        <end position="2226"/>
    </location>
</feature>
<reference evidence="3" key="1">
    <citation type="submission" date="2019-03" db="EMBL/GenBank/DDBJ databases">
        <title>Improved annotation for the trematode Fasciola hepatica.</title>
        <authorList>
            <person name="Choi Y.-J."/>
            <person name="Martin J."/>
            <person name="Mitreva M."/>
        </authorList>
    </citation>
    <scope>NUCLEOTIDE SEQUENCE [LARGE SCALE GENOMIC DNA]</scope>
</reference>
<feature type="compositionally biased region" description="Low complexity" evidence="2">
    <location>
        <begin position="476"/>
        <end position="489"/>
    </location>
</feature>
<protein>
    <submittedName>
        <fullName evidence="3">Uncharacterized protein</fullName>
    </submittedName>
</protein>
<dbReference type="Proteomes" id="UP000230066">
    <property type="component" value="Unassembled WGS sequence"/>
</dbReference>
<sequence length="2883" mass="324329">MSNKPPPTDERKLPEQEITSNESDSSGVPRYVLDEGSEVGEVVLGREPNESPLHIGTVSLLVLINLYPQGLCGPLNQFDDHLKKLHAAVDKVLEMDADNNSSQAVSDRRREYERMLNAVKELGHFIFPEERPRDQTGMRATASTSATLTAPKGGKPQELIPIASLSPFTEAEPRLDSKNVVFEAPHASTEARYLHTSLEESQPIPCDPNERASPSTESEIARLSTELSQRNHLIQYLARQLRDFCQANDRLFADYEAQEANLTSQLRTLRTRLVEATETLRRSSMKSWREPSDPCHLVSSTEVQNAPLAVALLEFAGELQIRLISYNRNLVGDDTRIMANAAANLLTSRTTVHPCEWTELSRHLFQSILSFMESTLRKESAQQNTDLDELENRANQAEAEVYRLNTLVNELRQELQALNATLSQPSMPPKEHEKICHRVEESSTSDDTVALCLSSTGSPGPWPHDSVVLQHTNVKQSPQLSGLSPSSSQAESMLPQQPQQHEAHVYLHTPTSPDLVPVVLGDQQLQFDTTNLLERLQRLLTTKQNELNQLETLNSRAQMEKFVWKQTEIDVLNDTCRYLLSQQGLKRLPRVTPFSPTAQIYSEPTDRSGLYQSQDSSPNKWDVERSRSIPRSIGVEQRGRGPLAAVEAEKNDPVPFEQRLRRLLCRMQFANRGTDGLQTYLQSDFISVSVITLDEVMNQLELEMEALSTLVKHLTSSKTESVQSDLHLSGKDARQNAANSVRIQLFESDQPQAHDEHRPHFVGEKLTEYAPTKSRVIAAALQQIRQNLTHIRSVQNDLVILVHDFTRSAGKRINELKTVIQTVPSRIQFTESSSRANRRSTSIQTLDILTDENLPISAIHGARAQVGVQTRGMLVVDSSFSVEVMDDGAIITANSTGSQLQNRTTELIKLVGSVGLRSELESLRGELNAANNEISGLTSCLAEIHQQLKEAIPPDEKSMVADLWSELEFCAVPQFVQWYIRWCQTTMGNYKTQIDRGNNAYNQLVHELNAARDHLRSVEESCRCTESNRLELEQEVGRLRRHLNRQKDLYRATGARDSVEAELEAQTVALLSTETPSRRQEVVEAFQAGESQSRHEYSALVAQLQTELIMEKESRSEITFRLQQALDAARHELETSQTYVQQLTSEKSLQNQQVIELETRVNQLQRQLAAKSSVEERMKEAEKPLHFQAPTCVMADELQATRERLICTEQYLSSVQKQLKEMSETKSCLESRVLELETDAKTLQAIKIDAQQRDLARANTEEQFRLLQQTAQQLERELSTLRWETEESKGQVQLLTQNKADLTQQLACEIQKYAQAETELTRLRQVNEQLTTQMNNACSNLSKTLQQMTELSARSEGLASQKSHLESELSLLADQLAQQTHSHETLRTEFDAMQQSYRIGRFELEQRCEDLAAQVEALRTVNSELEQKLSIKKTVAMDNSTTNMASDAGRHVQMQLEEANKTNAKVCGCVTELEKNAELLEHTKEDLRLSELARVSAENKLREMQQKTLTLQTELCSVRASMEQTKKEVENFNQIRSELAQKLSIEEQRVQQKELEISQLRETTESLNRDLERTSFELRCSLGKVSELSNRSETLESGKTRLEMELKSISEQLVEEKRNCSLVRNELSLVQQSYQSTRNELERQCAELSAKIEQLELMNHKLTRGVSLEKTEISVPCIAHADSCPHIAELDALSSRNQTLLAENSFLSKQLNEALGRCALVLENLRHRDINVQELNDLIVSLHGTAQISLRHWTSTEIQTEIIHTEVAEPSLIAVTEENRTKSISGSGAELGGAVMGTHDGTFSKGSFTVLKSHKLAMMDSTVQTHDASAILVTDQRDYVDSTFCCNCSTWQINREVMQEAMNSLKETCNQQEKRIGVLDSELCCSKQHLSQVKEELMVEKVRYAESQERINMLAKRCSELEETFTDRLMSSVTEATNAIECRLNAVLAERDQAVNKLKQLRAELGSKSTLSPTDSSSDKVTTEMGSSATCEVQRSDDMRREDQDKPYESLQVTDSSIELFSDRSQLERNASSPQTQVGHLHFTFEESCVTPATTDVVSASDVSSAVTTHVDIEPQAVSPIYSGTPRAAITPRISPSAQLAELSAQCTALSLMLSQRESELRDLKYLVAAGGFELDDMRSGLRPESESPCISLRTDWPRELDGCSKNVAISYPVRTEVRPSYLTISTQTEYVIPSVMDVDVLLAERDEAREMIEKLRCDLEKSSSDCIVLSERLEQYESVGSALKVNTLGVNEPSFNVPKQRFQTGVTVESTGYFDGSLQSSCGPQPSVITVDSNMCSSNFDVYYTPLRSRLVDLAHAIALQRSALLRILDTLMAHDDVTLSMTRSEESKEWQLEDYWQSETSFGLVETMHRVLDSLNLQANQLVKITDRLGTSCFKRCYQLTEASADAERRLIEMTEQRDILRRQFDAMMEPPQRHPQYVTTIGRKLPTVIDAAVFVDSSQFASEVIRTLVDASTMCESSSSSGQEQVRGGLPSVVPESSDLIQLAPKPPKHMSDQWLLEEVRLKNMIGELQTNMNTMQRQLTEQIYQKKAAEEHSAAIGDELDCVKENLNAKLEECAQLTALCNELRCQLEKKCAEYDHIQSQFDSFRGANASGIYHSEDKAVQSEMNNGKPESNAFPVQVTETGDYMRSIEEMDEKTSWTYAFRPSTYSQVIGMKTLDTLPISSVAPETSFESALFDSHYSKPLQQPLSSASPQIELCEANQSTSTKLIGVESVDEPTSVAVEVDKYETVIVKGMDIVPPRPPRDLQQIAQREAMLKSEIIQHSLSVTSEQKDESSESAVEKKEDKKTDRTSTGRDDSQQISMQLTAELDQRFNENKTLKIKTDQPKTHNAQLQEQINVLAKRCSELEETFTDRLMSSVT</sequence>
<dbReference type="PANTHER" id="PTHR45615">
    <property type="entry name" value="MYOSIN HEAVY CHAIN, NON-MUSCLE"/>
    <property type="match status" value="1"/>
</dbReference>
<feature type="region of interest" description="Disordered" evidence="2">
    <location>
        <begin position="2789"/>
        <end position="2822"/>
    </location>
</feature>
<feature type="region of interest" description="Disordered" evidence="2">
    <location>
        <begin position="476"/>
        <end position="496"/>
    </location>
</feature>
<dbReference type="GO" id="GO:0051015">
    <property type="term" value="F:actin filament binding"/>
    <property type="evidence" value="ECO:0007669"/>
    <property type="project" value="TreeGrafter"/>
</dbReference>
<dbReference type="EMBL" id="JXXN02015222">
    <property type="protein sequence ID" value="THD18268.1"/>
    <property type="molecule type" value="Genomic_DNA"/>
</dbReference>
<feature type="coiled-coil region" evidence="1">
    <location>
        <begin position="1470"/>
        <end position="1570"/>
    </location>
</feature>
<feature type="coiled-coil region" evidence="1">
    <location>
        <begin position="1140"/>
        <end position="1174"/>
    </location>
</feature>
<gene>
    <name evidence="3" type="ORF">D915_010007</name>
</gene>
<evidence type="ECO:0000313" key="3">
    <source>
        <dbReference type="EMBL" id="THD18268.1"/>
    </source>
</evidence>
<evidence type="ECO:0000256" key="2">
    <source>
        <dbReference type="SAM" id="MobiDB-lite"/>
    </source>
</evidence>
<feature type="coiled-coil region" evidence="1">
    <location>
        <begin position="1401"/>
        <end position="1428"/>
    </location>
</feature>
<feature type="coiled-coil region" evidence="1">
    <location>
        <begin position="1855"/>
        <end position="1964"/>
    </location>
</feature>
<accession>A0A4E0R7R0</accession>
<feature type="coiled-coil region" evidence="1">
    <location>
        <begin position="2564"/>
        <end position="2591"/>
    </location>
</feature>
<feature type="region of interest" description="Disordered" evidence="2">
    <location>
        <begin position="596"/>
        <end position="624"/>
    </location>
</feature>
<feature type="coiled-coil region" evidence="1">
    <location>
        <begin position="1212"/>
        <end position="1340"/>
    </location>
</feature>
<name>A0A4E0R7R0_FASHE</name>
<feature type="compositionally biased region" description="Polar residues" evidence="2">
    <location>
        <begin position="17"/>
        <end position="26"/>
    </location>
</feature>
<comment type="caution">
    <text evidence="3">The sequence shown here is derived from an EMBL/GenBank/DDBJ whole genome shotgun (WGS) entry which is preliminary data.</text>
</comment>
<feature type="region of interest" description="Disordered" evidence="2">
    <location>
        <begin position="196"/>
        <end position="216"/>
    </location>
</feature>
<feature type="compositionally biased region" description="Low complexity" evidence="2">
    <location>
        <begin position="1967"/>
        <end position="1976"/>
    </location>
</feature>
<keyword evidence="4" id="KW-1185">Reference proteome</keyword>
<feature type="coiled-coil region" evidence="1">
    <location>
        <begin position="373"/>
        <end position="421"/>
    </location>
</feature>
<dbReference type="GO" id="GO:0032982">
    <property type="term" value="C:myosin filament"/>
    <property type="evidence" value="ECO:0007669"/>
    <property type="project" value="TreeGrafter"/>
</dbReference>
<feature type="coiled-coil region" evidence="1">
    <location>
        <begin position="1599"/>
        <end position="1665"/>
    </location>
</feature>
<feature type="compositionally biased region" description="Basic and acidic residues" evidence="2">
    <location>
        <begin position="1994"/>
        <end position="2008"/>
    </location>
</feature>
<evidence type="ECO:0000256" key="1">
    <source>
        <dbReference type="SAM" id="Coils"/>
    </source>
</evidence>
<dbReference type="Gene3D" id="1.10.287.1490">
    <property type="match status" value="1"/>
</dbReference>
<dbReference type="PANTHER" id="PTHR45615:SF80">
    <property type="entry name" value="GRIP DOMAIN-CONTAINING PROTEIN"/>
    <property type="match status" value="1"/>
</dbReference>
<dbReference type="GO" id="GO:0005737">
    <property type="term" value="C:cytoplasm"/>
    <property type="evidence" value="ECO:0007669"/>
    <property type="project" value="TreeGrafter"/>
</dbReference>
<feature type="coiled-coil region" evidence="1">
    <location>
        <begin position="533"/>
        <end position="560"/>
    </location>
</feature>
<organism evidence="3 4">
    <name type="scientific">Fasciola hepatica</name>
    <name type="common">Liver fluke</name>
    <dbReference type="NCBI Taxonomy" id="6192"/>
    <lineage>
        <taxon>Eukaryota</taxon>
        <taxon>Metazoa</taxon>
        <taxon>Spiralia</taxon>
        <taxon>Lophotrochozoa</taxon>
        <taxon>Platyhelminthes</taxon>
        <taxon>Trematoda</taxon>
        <taxon>Digenea</taxon>
        <taxon>Plagiorchiida</taxon>
        <taxon>Echinostomata</taxon>
        <taxon>Echinostomatoidea</taxon>
        <taxon>Fasciolidae</taxon>
        <taxon>Fasciola</taxon>
    </lineage>
</organism>
<proteinExistence type="predicted"/>
<feature type="compositionally biased region" description="Polar residues" evidence="2">
    <location>
        <begin position="1984"/>
        <end position="1993"/>
    </location>
</feature>
<keyword evidence="1" id="KW-0175">Coiled coil</keyword>
<feature type="non-terminal residue" evidence="3">
    <location>
        <position position="2883"/>
    </location>
</feature>
<feature type="compositionally biased region" description="Polar residues" evidence="2">
    <location>
        <begin position="610"/>
        <end position="619"/>
    </location>
</feature>
<feature type="region of interest" description="Disordered" evidence="2">
    <location>
        <begin position="1967"/>
        <end position="2015"/>
    </location>
</feature>
<evidence type="ECO:0000313" key="4">
    <source>
        <dbReference type="Proteomes" id="UP000230066"/>
    </source>
</evidence>
<feature type="coiled-coil region" evidence="1">
    <location>
        <begin position="1001"/>
        <end position="1049"/>
    </location>
</feature>